<dbReference type="InterPro" id="IPR028082">
    <property type="entry name" value="Peripla_BP_I"/>
</dbReference>
<keyword evidence="3 4" id="KW-0732">Signal</keyword>
<feature type="chain" id="PRO_5012842764" evidence="4">
    <location>
        <begin position="27"/>
        <end position="336"/>
    </location>
</feature>
<evidence type="ECO:0000313" key="7">
    <source>
        <dbReference type="Proteomes" id="UP000191987"/>
    </source>
</evidence>
<dbReference type="Gene3D" id="3.40.50.2300">
    <property type="match status" value="2"/>
</dbReference>
<dbReference type="Pfam" id="PF13407">
    <property type="entry name" value="Peripla_BP_4"/>
    <property type="match status" value="1"/>
</dbReference>
<evidence type="ECO:0000256" key="1">
    <source>
        <dbReference type="ARBA" id="ARBA00004196"/>
    </source>
</evidence>
<evidence type="ECO:0000313" key="6">
    <source>
        <dbReference type="EMBL" id="CUX48677.1"/>
    </source>
</evidence>
<feature type="domain" description="Periplasmic binding protein" evidence="5">
    <location>
        <begin position="38"/>
        <end position="290"/>
    </location>
</feature>
<sequence>MITRRNTLMLMAAAGMVPLAGRAAFAAGTKPVKVGAAVYGLKNEYAQIWASEIKKHPAFSNGLAEITVFDGNYDHSTQASQFDLMVTQKYDVAIYIPIDSYAAKGVIHKAQTRGLPVVGSNGPAKSDELVSFVGSDDVAAGQYEAEVLFKAMGGKGNIVVLIGPEGNLGQELRTKGNKAALDANKDITVLERKTGNWSRSEGMVLMQNWLTSHKGKIQGVLAQNDEMGLGAIAAMKAAGIDPKTIPVVGIDGVTDAIRAVKNGEMILSIRQDAHTQAQGAVDVALRKVIGDSYKPLSDCWAEYPQMPWGEGTAKLYPVPWTYVTAENADKFLNAKN</sequence>
<name>A0A1S7R8P1_9HYPH</name>
<dbReference type="GO" id="GO:0030313">
    <property type="term" value="C:cell envelope"/>
    <property type="evidence" value="ECO:0007669"/>
    <property type="project" value="UniProtKB-SubCell"/>
</dbReference>
<dbReference type="SUPFAM" id="SSF53822">
    <property type="entry name" value="Periplasmic binding protein-like I"/>
    <property type="match status" value="1"/>
</dbReference>
<comment type="similarity">
    <text evidence="2">Belongs to the bacterial solute-binding protein 2 family.</text>
</comment>
<dbReference type="PANTHER" id="PTHR46847">
    <property type="entry name" value="D-ALLOSE-BINDING PERIPLASMIC PROTEIN-RELATED"/>
    <property type="match status" value="1"/>
</dbReference>
<protein>
    <submittedName>
        <fullName evidence="6">D-ribose-binding periplasmic protein</fullName>
    </submittedName>
</protein>
<dbReference type="InterPro" id="IPR025997">
    <property type="entry name" value="SBP_2_dom"/>
</dbReference>
<reference evidence="6 7" key="1">
    <citation type="submission" date="2016-01" db="EMBL/GenBank/DDBJ databases">
        <authorList>
            <person name="Oliw E.H."/>
        </authorList>
    </citation>
    <scope>NUCLEOTIDE SEQUENCE [LARGE SCALE GENOMIC DNA]</scope>
    <source>
        <strain evidence="6 7">Zutra 3-1</strain>
    </source>
</reference>
<dbReference type="EMBL" id="FBWG01000032">
    <property type="protein sequence ID" value="CUX48677.1"/>
    <property type="molecule type" value="Genomic_DNA"/>
</dbReference>
<proteinExistence type="inferred from homology"/>
<feature type="signal peptide" evidence="4">
    <location>
        <begin position="1"/>
        <end position="26"/>
    </location>
</feature>
<evidence type="ECO:0000259" key="5">
    <source>
        <dbReference type="Pfam" id="PF13407"/>
    </source>
</evidence>
<gene>
    <name evidence="6" type="ORF">AGR7C_Lc140027</name>
</gene>
<evidence type="ECO:0000256" key="4">
    <source>
        <dbReference type="SAM" id="SignalP"/>
    </source>
</evidence>
<dbReference type="AlphaFoldDB" id="A0A1S7R8P1"/>
<evidence type="ECO:0000256" key="2">
    <source>
        <dbReference type="ARBA" id="ARBA00007639"/>
    </source>
</evidence>
<dbReference type="PANTHER" id="PTHR46847:SF1">
    <property type="entry name" value="D-ALLOSE-BINDING PERIPLASMIC PROTEIN-RELATED"/>
    <property type="match status" value="1"/>
</dbReference>
<accession>A0A1S7R8P1</accession>
<organism evidence="6 7">
    <name type="scientific">Agrobacterium deltaense Zutra 3/1</name>
    <dbReference type="NCBI Taxonomy" id="1183427"/>
    <lineage>
        <taxon>Bacteria</taxon>
        <taxon>Pseudomonadati</taxon>
        <taxon>Pseudomonadota</taxon>
        <taxon>Alphaproteobacteria</taxon>
        <taxon>Hyphomicrobiales</taxon>
        <taxon>Rhizobiaceae</taxon>
        <taxon>Rhizobium/Agrobacterium group</taxon>
        <taxon>Agrobacterium</taxon>
    </lineage>
</organism>
<evidence type="ECO:0000256" key="3">
    <source>
        <dbReference type="ARBA" id="ARBA00022729"/>
    </source>
</evidence>
<dbReference type="GO" id="GO:0030246">
    <property type="term" value="F:carbohydrate binding"/>
    <property type="evidence" value="ECO:0007669"/>
    <property type="project" value="UniProtKB-ARBA"/>
</dbReference>
<comment type="subcellular location">
    <subcellularLocation>
        <location evidence="1">Cell envelope</location>
    </subcellularLocation>
</comment>
<dbReference type="Proteomes" id="UP000191987">
    <property type="component" value="Unassembled WGS sequence"/>
</dbReference>